<proteinExistence type="predicted"/>
<evidence type="ECO:0000313" key="1">
    <source>
        <dbReference type="EMBL" id="OHA06752.1"/>
    </source>
</evidence>
<protein>
    <recommendedName>
        <fullName evidence="3">Type 4 fimbrial biogenesis protein PilX N-terminal domain-containing protein</fullName>
    </recommendedName>
</protein>
<organism evidence="1 2">
    <name type="scientific">Candidatus Sungbacteria bacterium RIFCSPLOWO2_01_FULL_47_10</name>
    <dbReference type="NCBI Taxonomy" id="1802276"/>
    <lineage>
        <taxon>Bacteria</taxon>
        <taxon>Candidatus Sungiibacteriota</taxon>
    </lineage>
</organism>
<evidence type="ECO:0008006" key="3">
    <source>
        <dbReference type="Google" id="ProtNLM"/>
    </source>
</evidence>
<comment type="caution">
    <text evidence="1">The sequence shown here is derived from an EMBL/GenBank/DDBJ whole genome shotgun (WGS) entry which is preliminary data.</text>
</comment>
<gene>
    <name evidence="1" type="ORF">A2934_01105</name>
</gene>
<evidence type="ECO:0000313" key="2">
    <source>
        <dbReference type="Proteomes" id="UP000177982"/>
    </source>
</evidence>
<dbReference type="Proteomes" id="UP000177982">
    <property type="component" value="Unassembled WGS sequence"/>
</dbReference>
<dbReference type="AlphaFoldDB" id="A0A1G2L7E3"/>
<reference evidence="1 2" key="1">
    <citation type="journal article" date="2016" name="Nat. Commun.">
        <title>Thousands of microbial genomes shed light on interconnected biogeochemical processes in an aquifer system.</title>
        <authorList>
            <person name="Anantharaman K."/>
            <person name="Brown C.T."/>
            <person name="Hug L.A."/>
            <person name="Sharon I."/>
            <person name="Castelle C.J."/>
            <person name="Probst A.J."/>
            <person name="Thomas B.C."/>
            <person name="Singh A."/>
            <person name="Wilkins M.J."/>
            <person name="Karaoz U."/>
            <person name="Brodie E.L."/>
            <person name="Williams K.H."/>
            <person name="Hubbard S.S."/>
            <person name="Banfield J.F."/>
        </authorList>
    </citation>
    <scope>NUCLEOTIDE SEQUENCE [LARGE SCALE GENOMIC DNA]</scope>
</reference>
<name>A0A1G2L7E3_9BACT</name>
<accession>A0A1G2L7E3</accession>
<dbReference type="EMBL" id="MHQO01000024">
    <property type="protein sequence ID" value="OHA06752.1"/>
    <property type="molecule type" value="Genomic_DNA"/>
</dbReference>
<sequence>MKLQMQNYKNRSNRYSSFLPGQAMMTIVLFTLFIGSAGVLAFSFVSLGETAASRNILQSERSYFLAEAGLEDVIYRMKNGKSYSTYELLSLDGSLATTTTTSLGSTRTIETQGSVQGGVRKVRATMAIGAGASFNYGVQVGRGGFLLENNSAVSGSVHAGGTITLKDDGAITGDAFVSSTSQIIGNKPKTRIGGHARAHTIVNAVIDLNATSSTAITNSAVARNAYADTIIDSSITKDAYYVSSITGSTVGGLTIATSSTPQDLPDIPLPISDSDIGVWENIAAAGGVHSSPCPYVIDDITISIGPLKIDCDLTIQGDADVTLTGPVWVAGDIDLKNNVIVRLPPSYGASSEVLIADNPSDRITSSKIITQNNAITMGSGSGGSYIIFISQNNSSELGGNETAIFPQNNATNSVLYAAHGEILLQNNAGLKEATAYLIHMKNNAVLLYETGLEEVVFSSGPGGGYDIASWKEVE</sequence>